<feature type="compositionally biased region" description="Basic and acidic residues" evidence="10">
    <location>
        <begin position="794"/>
        <end position="820"/>
    </location>
</feature>
<evidence type="ECO:0000256" key="2">
    <source>
        <dbReference type="ARBA" id="ARBA00004370"/>
    </source>
</evidence>
<dbReference type="Pfam" id="PF02518">
    <property type="entry name" value="HATPase_c"/>
    <property type="match status" value="1"/>
</dbReference>
<comment type="catalytic activity">
    <reaction evidence="1">
        <text>ATP + protein L-histidine = ADP + protein N-phospho-L-histidine.</text>
        <dbReference type="EC" id="2.7.13.3"/>
    </reaction>
</comment>
<dbReference type="InterPro" id="IPR010910">
    <property type="entry name" value="Nitrate/nitrite_sensing_bac"/>
</dbReference>
<keyword evidence="7" id="KW-0418">Kinase</keyword>
<dbReference type="InterPro" id="IPR013587">
    <property type="entry name" value="Nitrate/nitrite_sensing"/>
</dbReference>
<feature type="region of interest" description="Disordered" evidence="10">
    <location>
        <begin position="75"/>
        <end position="98"/>
    </location>
</feature>
<dbReference type="PANTHER" id="PTHR45436">
    <property type="entry name" value="SENSOR HISTIDINE KINASE YKOH"/>
    <property type="match status" value="1"/>
</dbReference>
<evidence type="ECO:0000313" key="14">
    <source>
        <dbReference type="Proteomes" id="UP001501710"/>
    </source>
</evidence>
<dbReference type="SUPFAM" id="SSF55874">
    <property type="entry name" value="ATPase domain of HSP90 chaperone/DNA topoisomerase II/histidine kinase"/>
    <property type="match status" value="1"/>
</dbReference>
<feature type="compositionally biased region" description="Low complexity" evidence="10">
    <location>
        <begin position="75"/>
        <end position="85"/>
    </location>
</feature>
<protein>
    <recommendedName>
        <fullName evidence="3">histidine kinase</fullName>
        <ecNumber evidence="3">2.7.13.3</ecNumber>
    </recommendedName>
</protein>
<evidence type="ECO:0000256" key="10">
    <source>
        <dbReference type="SAM" id="MobiDB-lite"/>
    </source>
</evidence>
<dbReference type="InterPro" id="IPR003660">
    <property type="entry name" value="HAMP_dom"/>
</dbReference>
<feature type="compositionally biased region" description="Pro residues" evidence="10">
    <location>
        <begin position="762"/>
        <end position="775"/>
    </location>
</feature>
<accession>A0ABP8BRM2</accession>
<evidence type="ECO:0000313" key="13">
    <source>
        <dbReference type="EMBL" id="GAA4223768.1"/>
    </source>
</evidence>
<feature type="compositionally biased region" description="Basic and acidic residues" evidence="10">
    <location>
        <begin position="740"/>
        <end position="749"/>
    </location>
</feature>
<keyword evidence="14" id="KW-1185">Reference proteome</keyword>
<evidence type="ECO:0000256" key="3">
    <source>
        <dbReference type="ARBA" id="ARBA00012438"/>
    </source>
</evidence>
<dbReference type="PANTHER" id="PTHR45436:SF5">
    <property type="entry name" value="SENSOR HISTIDINE KINASE TRCS"/>
    <property type="match status" value="1"/>
</dbReference>
<name>A0ABP8BRM2_9ACTN</name>
<dbReference type="Proteomes" id="UP001501710">
    <property type="component" value="Unassembled WGS sequence"/>
</dbReference>
<dbReference type="Pfam" id="PF08376">
    <property type="entry name" value="NIT"/>
    <property type="match status" value="1"/>
</dbReference>
<dbReference type="Gene3D" id="6.10.340.10">
    <property type="match status" value="1"/>
</dbReference>
<evidence type="ECO:0000256" key="8">
    <source>
        <dbReference type="ARBA" id="ARBA00022989"/>
    </source>
</evidence>
<keyword evidence="6" id="KW-0812">Transmembrane</keyword>
<dbReference type="EMBL" id="BAABAS010000001">
    <property type="protein sequence ID" value="GAA4223768.1"/>
    <property type="molecule type" value="Genomic_DNA"/>
</dbReference>
<keyword evidence="5" id="KW-0808">Transferase</keyword>
<feature type="compositionally biased region" description="Low complexity" evidence="10">
    <location>
        <begin position="659"/>
        <end position="692"/>
    </location>
</feature>
<reference evidence="14" key="1">
    <citation type="journal article" date="2019" name="Int. J. Syst. Evol. Microbiol.">
        <title>The Global Catalogue of Microorganisms (GCM) 10K type strain sequencing project: providing services to taxonomists for standard genome sequencing and annotation.</title>
        <authorList>
            <consortium name="The Broad Institute Genomics Platform"/>
            <consortium name="The Broad Institute Genome Sequencing Center for Infectious Disease"/>
            <person name="Wu L."/>
            <person name="Ma J."/>
        </authorList>
    </citation>
    <scope>NUCLEOTIDE SEQUENCE [LARGE SCALE GENOMIC DNA]</scope>
    <source>
        <strain evidence="14">JCM 17440</strain>
    </source>
</reference>
<feature type="compositionally biased region" description="Basic and acidic residues" evidence="10">
    <location>
        <begin position="86"/>
        <end position="96"/>
    </location>
</feature>
<evidence type="ECO:0000256" key="5">
    <source>
        <dbReference type="ARBA" id="ARBA00022679"/>
    </source>
</evidence>
<gene>
    <name evidence="13" type="ORF">GCM10022254_01710</name>
</gene>
<dbReference type="InterPro" id="IPR036890">
    <property type="entry name" value="HATPase_C_sf"/>
</dbReference>
<dbReference type="InterPro" id="IPR005467">
    <property type="entry name" value="His_kinase_dom"/>
</dbReference>
<feature type="domain" description="Histidine kinase" evidence="11">
    <location>
        <begin position="527"/>
        <end position="632"/>
    </location>
</feature>
<dbReference type="SMART" id="SM00304">
    <property type="entry name" value="HAMP"/>
    <property type="match status" value="1"/>
</dbReference>
<comment type="caution">
    <text evidence="13">The sequence shown here is derived from an EMBL/GenBank/DDBJ whole genome shotgun (WGS) entry which is preliminary data.</text>
</comment>
<evidence type="ECO:0000256" key="1">
    <source>
        <dbReference type="ARBA" id="ARBA00000085"/>
    </source>
</evidence>
<dbReference type="InterPro" id="IPR003594">
    <property type="entry name" value="HATPase_dom"/>
</dbReference>
<evidence type="ECO:0000259" key="12">
    <source>
        <dbReference type="PROSITE" id="PS50906"/>
    </source>
</evidence>
<dbReference type="Gene3D" id="3.30.565.10">
    <property type="entry name" value="Histidine kinase-like ATPase, C-terminal domain"/>
    <property type="match status" value="1"/>
</dbReference>
<evidence type="ECO:0000256" key="7">
    <source>
        <dbReference type="ARBA" id="ARBA00022777"/>
    </source>
</evidence>
<keyword evidence="8" id="KW-0472">Membrane</keyword>
<comment type="subcellular location">
    <subcellularLocation>
        <location evidence="2">Membrane</location>
    </subcellularLocation>
</comment>
<evidence type="ECO:0000256" key="6">
    <source>
        <dbReference type="ARBA" id="ARBA00022692"/>
    </source>
</evidence>
<keyword evidence="9" id="KW-0902">Two-component regulatory system</keyword>
<evidence type="ECO:0000259" key="11">
    <source>
        <dbReference type="PROSITE" id="PS50109"/>
    </source>
</evidence>
<dbReference type="SMART" id="SM00387">
    <property type="entry name" value="HATPase_c"/>
    <property type="match status" value="1"/>
</dbReference>
<keyword evidence="4" id="KW-0597">Phosphoprotein</keyword>
<keyword evidence="8" id="KW-1133">Transmembrane helix</keyword>
<evidence type="ECO:0000256" key="9">
    <source>
        <dbReference type="ARBA" id="ARBA00023012"/>
    </source>
</evidence>
<evidence type="ECO:0000256" key="4">
    <source>
        <dbReference type="ARBA" id="ARBA00022553"/>
    </source>
</evidence>
<dbReference type="PROSITE" id="PS50109">
    <property type="entry name" value="HIS_KIN"/>
    <property type="match status" value="1"/>
</dbReference>
<proteinExistence type="predicted"/>
<organism evidence="13 14">
    <name type="scientific">Actinomadura meridiana</name>
    <dbReference type="NCBI Taxonomy" id="559626"/>
    <lineage>
        <taxon>Bacteria</taxon>
        <taxon>Bacillati</taxon>
        <taxon>Actinomycetota</taxon>
        <taxon>Actinomycetes</taxon>
        <taxon>Streptosporangiales</taxon>
        <taxon>Thermomonosporaceae</taxon>
        <taxon>Actinomadura</taxon>
    </lineage>
</organism>
<dbReference type="EC" id="2.7.13.3" evidence="3"/>
<sequence length="855" mass="92477">MRFRNTRLRTKITALLLSLIALWVFAAWVTLREGVNLLGVSALDRALAQPTDPLLAELQRERRLSMVQMTRPSAAASSALNAQRARTNETRDEAVRRARGSSVHRFGGDVLERRVDQMLDQLALVDATRRAVDTRSVDRSRVAGRYSEVVESIFRVYDSLATLDDKDFARDTRTLLELNRMWELLSQEDALMAGVLTAGRVTPAELITFTQTVGSRRHNTAQALIDIQGSDPALYRDLTKNAKFTQIQALEDKIMENRRPAKTTQRVRAAARPPVTADEWNAAAELGLSEMRTQIQASGDRLVDRAKPIAMGVILRLLLAGGLGLLAVITSIIVSITTARALVRQLERLRNAAWELAEQRLPGVVERLGHGEKVDVAVEAPPLEFGSDEIGQVGRAFNAVQETAVRTAVEQAELRRGIRDVLLSLARRTQTLVHRQLTMLDTMERRRDIEVKELEELFRLDHLATRMRRNAENLIVLSGALPARGWRNSVPMVDVVRAAVGEVEDYTRVTVLPFGPVELAGRAVGDLTHLLAELIENAVSFSPPDTIVQVGGHMVASGFAIDVEDRGLGMTDEKLVEINGRIADPPDFNLQSSVQLGLFVVSKLAERYNVQISLKRSAYGGTTAVIVVPRDLITEGTPEPVATTTTRNGLEVRRPAAVGAAPANGRSGASGPLSLGPGAPASAPTGPTATLPSRPPSPSAELGGPALVAVPPHTGDLHEVGDAPGEAELPTPPAPPSPRKSYEGPHDGPVDEPPASGELPESPQPEDVPPVPDTPTTPSGLPVRVPQANLAEPLRTDEPAATEEPRERDDTVRSPAEIKRIMGSYQRGTRQGRSDAALPRGDGPGTGAAEGEEEQ</sequence>
<feature type="region of interest" description="Disordered" evidence="10">
    <location>
        <begin position="659"/>
        <end position="855"/>
    </location>
</feature>
<dbReference type="InterPro" id="IPR050428">
    <property type="entry name" value="TCS_sensor_his_kinase"/>
</dbReference>
<dbReference type="PROSITE" id="PS50906">
    <property type="entry name" value="NIT"/>
    <property type="match status" value="1"/>
</dbReference>
<feature type="domain" description="NIT" evidence="12">
    <location>
        <begin position="49"/>
        <end position="309"/>
    </location>
</feature>